<evidence type="ECO:0000313" key="3">
    <source>
        <dbReference type="EMBL" id="ELY94458.1"/>
    </source>
</evidence>
<feature type="transmembrane region" description="Helical" evidence="2">
    <location>
        <begin position="51"/>
        <end position="74"/>
    </location>
</feature>
<accession>M0AAT3</accession>
<keyword evidence="4" id="KW-1185">Reference proteome</keyword>
<sequence length="158" mass="16887">MGLPDRFRDLPAWAAVLASVLGLMVVLTVLSMVLGIVFAGIAVGMELGSPTLGALAALLGLAIVTVPAVAFVVAMRGGEDERDSGHGARYDDASDDRVATLRERYMAGEIDDETFEQRVDELLSGTDATAAGTERESSKRRNHAADRADETRTPERER</sequence>
<gene>
    <name evidence="3" type="ORF">C484_05767</name>
</gene>
<feature type="transmembrane region" description="Helical" evidence="2">
    <location>
        <begin position="12"/>
        <end position="45"/>
    </location>
</feature>
<dbReference type="PATRIC" id="fig|1230458.4.peg.1162"/>
<organism evidence="3 4">
    <name type="scientific">Natrialba taiwanensis DSM 12281</name>
    <dbReference type="NCBI Taxonomy" id="1230458"/>
    <lineage>
        <taxon>Archaea</taxon>
        <taxon>Methanobacteriati</taxon>
        <taxon>Methanobacteriota</taxon>
        <taxon>Stenosarchaea group</taxon>
        <taxon>Halobacteria</taxon>
        <taxon>Halobacteriales</taxon>
        <taxon>Natrialbaceae</taxon>
        <taxon>Natrialba</taxon>
    </lineage>
</organism>
<dbReference type="AlphaFoldDB" id="M0AAT3"/>
<evidence type="ECO:0008006" key="5">
    <source>
        <dbReference type="Google" id="ProtNLM"/>
    </source>
</evidence>
<feature type="compositionally biased region" description="Basic and acidic residues" evidence="1">
    <location>
        <begin position="133"/>
        <end position="158"/>
    </location>
</feature>
<protein>
    <recommendedName>
        <fullName evidence="5">SHOCT domain-containing protein</fullName>
    </recommendedName>
</protein>
<dbReference type="OrthoDB" id="170613at2157"/>
<keyword evidence="2" id="KW-1133">Transmembrane helix</keyword>
<evidence type="ECO:0000256" key="1">
    <source>
        <dbReference type="SAM" id="MobiDB-lite"/>
    </source>
</evidence>
<reference evidence="3 4" key="1">
    <citation type="journal article" date="2014" name="PLoS Genet.">
        <title>Phylogenetically driven sequencing of extremely halophilic archaea reveals strategies for static and dynamic osmo-response.</title>
        <authorList>
            <person name="Becker E.A."/>
            <person name="Seitzer P.M."/>
            <person name="Tritt A."/>
            <person name="Larsen D."/>
            <person name="Krusor M."/>
            <person name="Yao A.I."/>
            <person name="Wu D."/>
            <person name="Madern D."/>
            <person name="Eisen J.A."/>
            <person name="Darling A.E."/>
            <person name="Facciotti M.T."/>
        </authorList>
    </citation>
    <scope>NUCLEOTIDE SEQUENCE [LARGE SCALE GENOMIC DNA]</scope>
    <source>
        <strain evidence="3 4">DSM 12281</strain>
    </source>
</reference>
<feature type="region of interest" description="Disordered" evidence="1">
    <location>
        <begin position="122"/>
        <end position="158"/>
    </location>
</feature>
<dbReference type="Proteomes" id="UP000011648">
    <property type="component" value="Unassembled WGS sequence"/>
</dbReference>
<keyword evidence="2" id="KW-0472">Membrane</keyword>
<dbReference type="EMBL" id="AOIL01000017">
    <property type="protein sequence ID" value="ELY94458.1"/>
    <property type="molecule type" value="Genomic_DNA"/>
</dbReference>
<evidence type="ECO:0000256" key="2">
    <source>
        <dbReference type="SAM" id="Phobius"/>
    </source>
</evidence>
<name>M0AAT3_9EURY</name>
<comment type="caution">
    <text evidence="3">The sequence shown here is derived from an EMBL/GenBank/DDBJ whole genome shotgun (WGS) entry which is preliminary data.</text>
</comment>
<keyword evidence="2" id="KW-0812">Transmembrane</keyword>
<evidence type="ECO:0000313" key="4">
    <source>
        <dbReference type="Proteomes" id="UP000011648"/>
    </source>
</evidence>
<dbReference type="STRING" id="1230458.C484_05767"/>
<dbReference type="RefSeq" id="WP_006824985.1">
    <property type="nucleotide sequence ID" value="NZ_AOIL01000017.1"/>
</dbReference>
<proteinExistence type="predicted"/>